<dbReference type="Gene3D" id="3.40.1350.60">
    <property type="match status" value="1"/>
</dbReference>
<protein>
    <recommendedName>
        <fullName evidence="1">Sugar fermentation stimulation protein homolog</fullName>
    </recommendedName>
</protein>
<dbReference type="InterPro" id="IPR040452">
    <property type="entry name" value="SfsA_C"/>
</dbReference>
<name>A0ABW0U538_9BACI</name>
<sequence>MKYERIKRGQFVQRVNRFVAEVIIDGKIERVHVKNTGRLKELLQPNAVVLLEEGKQTKRKTKYSLIAAYKDELLVNIDSLAPNKVVHEALVEEKISEIGSVDTVKKEVNFSSSRFDLYYEKGTEKGFIEVKGVTLEKKGVAMFPDAPTIRGTKHLVELMKATEKGYTATIIFLLQMANCHTFMPNHEMDQSFSDALLAASKRNVRILAYDTMVFEDQLLFNRSIPVTFPSRHV</sequence>
<evidence type="ECO:0000259" key="2">
    <source>
        <dbReference type="Pfam" id="PF03749"/>
    </source>
</evidence>
<dbReference type="NCBIfam" id="TIGR00230">
    <property type="entry name" value="sfsA"/>
    <property type="match status" value="1"/>
</dbReference>
<organism evidence="4 5">
    <name type="scientific">Aliibacillus thermotolerans</name>
    <dbReference type="NCBI Taxonomy" id="1834418"/>
    <lineage>
        <taxon>Bacteria</taxon>
        <taxon>Bacillati</taxon>
        <taxon>Bacillota</taxon>
        <taxon>Bacilli</taxon>
        <taxon>Bacillales</taxon>
        <taxon>Bacillaceae</taxon>
        <taxon>Aliibacillus</taxon>
    </lineage>
</organism>
<evidence type="ECO:0000313" key="4">
    <source>
        <dbReference type="EMBL" id="MFC5627481.1"/>
    </source>
</evidence>
<dbReference type="CDD" id="cd22359">
    <property type="entry name" value="SfsA-like_bacterial"/>
    <property type="match status" value="1"/>
</dbReference>
<gene>
    <name evidence="1 4" type="primary">sfsA</name>
    <name evidence="4" type="ORF">ACFPTR_01035</name>
</gene>
<comment type="similarity">
    <text evidence="1">Belongs to the SfsA family.</text>
</comment>
<evidence type="ECO:0000313" key="5">
    <source>
        <dbReference type="Proteomes" id="UP001596143"/>
    </source>
</evidence>
<comment type="caution">
    <text evidence="4">The sequence shown here is derived from an EMBL/GenBank/DDBJ whole genome shotgun (WGS) entry which is preliminary data.</text>
</comment>
<dbReference type="PANTHER" id="PTHR30545">
    <property type="entry name" value="SUGAR FERMENTATION STIMULATION PROTEIN A"/>
    <property type="match status" value="1"/>
</dbReference>
<dbReference type="RefSeq" id="WP_270895729.1">
    <property type="nucleotide sequence ID" value="NZ_JBHSPF010000005.1"/>
</dbReference>
<reference evidence="5" key="1">
    <citation type="journal article" date="2019" name="Int. J. Syst. Evol. Microbiol.">
        <title>The Global Catalogue of Microorganisms (GCM) 10K type strain sequencing project: providing services to taxonomists for standard genome sequencing and annotation.</title>
        <authorList>
            <consortium name="The Broad Institute Genomics Platform"/>
            <consortium name="The Broad Institute Genome Sequencing Center for Infectious Disease"/>
            <person name="Wu L."/>
            <person name="Ma J."/>
        </authorList>
    </citation>
    <scope>NUCLEOTIDE SEQUENCE [LARGE SCALE GENOMIC DNA]</scope>
    <source>
        <strain evidence="5">CGMCC 1.15790</strain>
    </source>
</reference>
<dbReference type="InterPro" id="IPR005224">
    <property type="entry name" value="SfsA"/>
</dbReference>
<dbReference type="EMBL" id="JBHSPF010000005">
    <property type="protein sequence ID" value="MFC5627481.1"/>
    <property type="molecule type" value="Genomic_DNA"/>
</dbReference>
<dbReference type="PANTHER" id="PTHR30545:SF2">
    <property type="entry name" value="SUGAR FERMENTATION STIMULATION PROTEIN A"/>
    <property type="match status" value="1"/>
</dbReference>
<evidence type="ECO:0000256" key="1">
    <source>
        <dbReference type="HAMAP-Rule" id="MF_00095"/>
    </source>
</evidence>
<evidence type="ECO:0000259" key="3">
    <source>
        <dbReference type="Pfam" id="PF17746"/>
    </source>
</evidence>
<dbReference type="HAMAP" id="MF_00095">
    <property type="entry name" value="SfsA"/>
    <property type="match status" value="1"/>
</dbReference>
<dbReference type="Gene3D" id="2.40.50.580">
    <property type="match status" value="1"/>
</dbReference>
<dbReference type="InterPro" id="IPR041465">
    <property type="entry name" value="SfsA_N"/>
</dbReference>
<proteinExistence type="inferred from homology"/>
<feature type="domain" description="SfsA N-terminal OB" evidence="3">
    <location>
        <begin position="12"/>
        <end position="77"/>
    </location>
</feature>
<accession>A0ABW0U538</accession>
<dbReference type="Proteomes" id="UP001596143">
    <property type="component" value="Unassembled WGS sequence"/>
</dbReference>
<keyword evidence="5" id="KW-1185">Reference proteome</keyword>
<dbReference type="Pfam" id="PF03749">
    <property type="entry name" value="SfsA"/>
    <property type="match status" value="1"/>
</dbReference>
<feature type="domain" description="Sugar fermentation stimulation protein C-terminal" evidence="2">
    <location>
        <begin position="81"/>
        <end position="214"/>
    </location>
</feature>
<dbReference type="Pfam" id="PF17746">
    <property type="entry name" value="SfsA_N"/>
    <property type="match status" value="1"/>
</dbReference>